<comment type="similarity">
    <text evidence="1">Belongs to the peptidase C14B family.</text>
</comment>
<dbReference type="PANTHER" id="PTHR48104">
    <property type="entry name" value="METACASPASE-4"/>
    <property type="match status" value="1"/>
</dbReference>
<evidence type="ECO:0000313" key="3">
    <source>
        <dbReference type="EMBL" id="VAH83887.1"/>
    </source>
</evidence>
<dbReference type="InterPro" id="IPR050452">
    <property type="entry name" value="Metacaspase"/>
</dbReference>
<evidence type="ECO:0000259" key="2">
    <source>
        <dbReference type="Pfam" id="PF00656"/>
    </source>
</evidence>
<accession>A0A9R1QUH6</accession>
<feature type="domain" description="Peptidase C14 caspase" evidence="2">
    <location>
        <begin position="80"/>
        <end position="346"/>
    </location>
</feature>
<dbReference type="EMBL" id="LT934116">
    <property type="protein sequence ID" value="VAH83887.1"/>
    <property type="molecule type" value="Genomic_DNA"/>
</dbReference>
<evidence type="ECO:0000256" key="1">
    <source>
        <dbReference type="ARBA" id="ARBA00009005"/>
    </source>
</evidence>
<dbReference type="Proteomes" id="UP000324705">
    <property type="component" value="Chromosome 3B"/>
</dbReference>
<sequence>MNMNYGSMGPGAMVRCRQCSSSITAMPGARAVQCMQCSCVTRVSGRGRQQHGYGQGYGNGGGMLMPPMRPTPAFGGGRGKKRAVLIGIKYTNRRSCELRGPINDVKCMRYLLTERFGFPNDCVLILTDEERNPCRQPTKDNIRMAMHWLVQGCSYGDSLVFQFSGLGAQVPDDDGDELDGMDEALCPVDSFQQGPILDDEINEAIVRPLVHGVKLHAIVDACHSATVLDLPYQCTVSKQSVSISSTFLTPIPSMFACTYIYEHVLIRTGRWRWRDERPMTGACKGTSGGQAVLISGSSNGKSNMSVLPEPYATIGAMTHSFIRAVECEPRTTYGRLLTSMRAIMRDSGGNCNLQGPIGGSIRKVANFSGVEEPQLSSAYKFDIEREPFCM</sequence>
<dbReference type="Pfam" id="PF00656">
    <property type="entry name" value="Peptidase_C14"/>
    <property type="match status" value="1"/>
</dbReference>
<gene>
    <name evidence="3" type="ORF">TRITD_3Bv1G240240</name>
</gene>
<dbReference type="Gene3D" id="3.40.50.12660">
    <property type="match status" value="1"/>
</dbReference>
<name>A0A9R1QUH6_TRITD</name>
<dbReference type="GO" id="GO:0004197">
    <property type="term" value="F:cysteine-type endopeptidase activity"/>
    <property type="evidence" value="ECO:0007669"/>
    <property type="project" value="InterPro"/>
</dbReference>
<dbReference type="PANTHER" id="PTHR48104:SF24">
    <property type="entry name" value="ICE-LIKE PROTEASE P20 DOMAIN CONTAINING PROTEIN, EXPRESSED"/>
    <property type="match status" value="1"/>
</dbReference>
<evidence type="ECO:0000313" key="4">
    <source>
        <dbReference type="Proteomes" id="UP000324705"/>
    </source>
</evidence>
<dbReference type="InterPro" id="IPR011600">
    <property type="entry name" value="Pept_C14_caspase"/>
</dbReference>
<dbReference type="Gramene" id="TRITD3Bv1G240240.5">
    <property type="protein sequence ID" value="TRITD3Bv1G240240.5"/>
    <property type="gene ID" value="TRITD3Bv1G240240"/>
</dbReference>
<proteinExistence type="inferred from homology"/>
<protein>
    <recommendedName>
        <fullName evidence="2">Peptidase C14 caspase domain-containing protein</fullName>
    </recommendedName>
</protein>
<keyword evidence="4" id="KW-1185">Reference proteome</keyword>
<dbReference type="AlphaFoldDB" id="A0A9R1QUH6"/>
<reference evidence="3 4" key="1">
    <citation type="submission" date="2017-09" db="EMBL/GenBank/DDBJ databases">
        <authorList>
            <consortium name="International Durum Wheat Genome Sequencing Consortium (IDWGSC)"/>
            <person name="Milanesi L."/>
        </authorList>
    </citation>
    <scope>NUCLEOTIDE SEQUENCE [LARGE SCALE GENOMIC DNA]</scope>
    <source>
        <strain evidence="4">cv. Svevo</strain>
    </source>
</reference>
<dbReference type="OMA" id="MFDIHRK"/>
<dbReference type="GO" id="GO:0006508">
    <property type="term" value="P:proteolysis"/>
    <property type="evidence" value="ECO:0007669"/>
    <property type="project" value="InterPro"/>
</dbReference>
<dbReference type="GO" id="GO:0005737">
    <property type="term" value="C:cytoplasm"/>
    <property type="evidence" value="ECO:0007669"/>
    <property type="project" value="TreeGrafter"/>
</dbReference>
<organism evidence="3 4">
    <name type="scientific">Triticum turgidum subsp. durum</name>
    <name type="common">Durum wheat</name>
    <name type="synonym">Triticum durum</name>
    <dbReference type="NCBI Taxonomy" id="4567"/>
    <lineage>
        <taxon>Eukaryota</taxon>
        <taxon>Viridiplantae</taxon>
        <taxon>Streptophyta</taxon>
        <taxon>Embryophyta</taxon>
        <taxon>Tracheophyta</taxon>
        <taxon>Spermatophyta</taxon>
        <taxon>Magnoliopsida</taxon>
        <taxon>Liliopsida</taxon>
        <taxon>Poales</taxon>
        <taxon>Poaceae</taxon>
        <taxon>BOP clade</taxon>
        <taxon>Pooideae</taxon>
        <taxon>Triticodae</taxon>
        <taxon>Triticeae</taxon>
        <taxon>Triticinae</taxon>
        <taxon>Triticum</taxon>
    </lineage>
</organism>